<dbReference type="SMART" id="SM00355">
    <property type="entry name" value="ZnF_C2H2"/>
    <property type="match status" value="3"/>
</dbReference>
<name>A0A166Q0P9_9AGAM</name>
<feature type="domain" description="C2H2-type" evidence="2">
    <location>
        <begin position="24"/>
        <end position="46"/>
    </location>
</feature>
<evidence type="ECO:0000313" key="4">
    <source>
        <dbReference type="Proteomes" id="UP000076532"/>
    </source>
</evidence>
<protein>
    <recommendedName>
        <fullName evidence="2">C2H2-type domain-containing protein</fullName>
    </recommendedName>
</protein>
<dbReference type="Proteomes" id="UP000076532">
    <property type="component" value="Unassembled WGS sequence"/>
</dbReference>
<dbReference type="EMBL" id="KV417513">
    <property type="protein sequence ID" value="KZP26638.1"/>
    <property type="molecule type" value="Genomic_DNA"/>
</dbReference>
<proteinExistence type="predicted"/>
<accession>A0A166Q0P9</accession>
<dbReference type="STRING" id="436010.A0A166Q0P9"/>
<evidence type="ECO:0000259" key="2">
    <source>
        <dbReference type="PROSITE" id="PS00028"/>
    </source>
</evidence>
<gene>
    <name evidence="3" type="ORF">FIBSPDRAFT_1040671</name>
</gene>
<dbReference type="PROSITE" id="PS00028">
    <property type="entry name" value="ZINC_FINGER_C2H2_1"/>
    <property type="match status" value="1"/>
</dbReference>
<dbReference type="AlphaFoldDB" id="A0A166Q0P9"/>
<keyword evidence="4" id="KW-1185">Reference proteome</keyword>
<organism evidence="3 4">
    <name type="scientific">Athelia psychrophila</name>
    <dbReference type="NCBI Taxonomy" id="1759441"/>
    <lineage>
        <taxon>Eukaryota</taxon>
        <taxon>Fungi</taxon>
        <taxon>Dikarya</taxon>
        <taxon>Basidiomycota</taxon>
        <taxon>Agaricomycotina</taxon>
        <taxon>Agaricomycetes</taxon>
        <taxon>Agaricomycetidae</taxon>
        <taxon>Atheliales</taxon>
        <taxon>Atheliaceae</taxon>
        <taxon>Athelia</taxon>
    </lineage>
</organism>
<feature type="region of interest" description="Disordered" evidence="1">
    <location>
        <begin position="166"/>
        <end position="196"/>
    </location>
</feature>
<evidence type="ECO:0000256" key="1">
    <source>
        <dbReference type="SAM" id="MobiDB-lite"/>
    </source>
</evidence>
<reference evidence="3 4" key="1">
    <citation type="journal article" date="2016" name="Mol. Biol. Evol.">
        <title>Comparative Genomics of Early-Diverging Mushroom-Forming Fungi Provides Insights into the Origins of Lignocellulose Decay Capabilities.</title>
        <authorList>
            <person name="Nagy L.G."/>
            <person name="Riley R."/>
            <person name="Tritt A."/>
            <person name="Adam C."/>
            <person name="Daum C."/>
            <person name="Floudas D."/>
            <person name="Sun H."/>
            <person name="Yadav J.S."/>
            <person name="Pangilinan J."/>
            <person name="Larsson K.H."/>
            <person name="Matsuura K."/>
            <person name="Barry K."/>
            <person name="Labutti K."/>
            <person name="Kuo R."/>
            <person name="Ohm R.A."/>
            <person name="Bhattacharya S.S."/>
            <person name="Shirouzu T."/>
            <person name="Yoshinaga Y."/>
            <person name="Martin F.M."/>
            <person name="Grigoriev I.V."/>
            <person name="Hibbett D.S."/>
        </authorList>
    </citation>
    <scope>NUCLEOTIDE SEQUENCE [LARGE SCALE GENOMIC DNA]</scope>
    <source>
        <strain evidence="3 4">CBS 109695</strain>
    </source>
</reference>
<sequence>MAGVILTSEKLTRRAKDTLGKFSCEWKPCHRVMNCWSMLEQHLTLHCRKGYDHTQSTWVCHISACSARLHPNLNALISHVKLSHMARISAPCPILGCSQDPKRLPFLDIHLQNLHPGFLDSHILFAELKPTYAPSTIDPAHPHPPLLPPISLSWPDLLPVRPGSLKRKHANGVTAGQSPSRKWSRLMAQDEEGKDEGDVISLDLEDLPEFPRRRDTILDVVSRPKPLENEFSRQSDLSKPARMIVPPPPDIEAPVTSLYDIFSLKVDEQEAAEAAAAKAFATANGTSDMRTVTIRQPL</sequence>
<dbReference type="OrthoDB" id="2576496at2759"/>
<dbReference type="InterPro" id="IPR013087">
    <property type="entry name" value="Znf_C2H2_type"/>
</dbReference>
<evidence type="ECO:0000313" key="3">
    <source>
        <dbReference type="EMBL" id="KZP26638.1"/>
    </source>
</evidence>